<dbReference type="STRING" id="200324.A0A2N5UIP2"/>
<dbReference type="CDD" id="cd09272">
    <property type="entry name" value="RNase_HI_RT_Ty1"/>
    <property type="match status" value="1"/>
</dbReference>
<dbReference type="InterPro" id="IPR043502">
    <property type="entry name" value="DNA/RNA_pol_sf"/>
</dbReference>
<dbReference type="InterPro" id="IPR013103">
    <property type="entry name" value="RVT_2"/>
</dbReference>
<evidence type="ECO:0000313" key="4">
    <source>
        <dbReference type="Proteomes" id="UP000235388"/>
    </source>
</evidence>
<keyword evidence="4" id="KW-1185">Reference proteome</keyword>
<evidence type="ECO:0000313" key="5">
    <source>
        <dbReference type="Proteomes" id="UP000235392"/>
    </source>
</evidence>
<dbReference type="PANTHER" id="PTHR11439:SF467">
    <property type="entry name" value="INTEGRASE CATALYTIC DOMAIN-CONTAINING PROTEIN"/>
    <property type="match status" value="1"/>
</dbReference>
<dbReference type="Proteomes" id="UP000235388">
    <property type="component" value="Unassembled WGS sequence"/>
</dbReference>
<accession>A0A2N5UIP2</accession>
<reference evidence="4 5" key="1">
    <citation type="submission" date="2017-11" db="EMBL/GenBank/DDBJ databases">
        <title>De novo assembly and phasing of dikaryotic genomes from two isolates of Puccinia coronata f. sp. avenae, the causal agent of oat crown rust.</title>
        <authorList>
            <person name="Miller M.E."/>
            <person name="Zhang Y."/>
            <person name="Omidvar V."/>
            <person name="Sperschneider J."/>
            <person name="Schwessinger B."/>
            <person name="Raley C."/>
            <person name="Palmer J.M."/>
            <person name="Garnica D."/>
            <person name="Upadhyaya N."/>
            <person name="Rathjen J."/>
            <person name="Taylor J.M."/>
            <person name="Park R.F."/>
            <person name="Dodds P.N."/>
            <person name="Hirsch C.D."/>
            <person name="Kianian S.F."/>
            <person name="Figueroa M."/>
        </authorList>
    </citation>
    <scope>NUCLEOTIDE SEQUENCE [LARGE SCALE GENOMIC DNA]</scope>
    <source>
        <strain evidence="3">12NC29</strain>
        <strain evidence="2">12SD80</strain>
    </source>
</reference>
<feature type="domain" description="Reverse transcriptase Ty1/copia-type" evidence="1">
    <location>
        <begin position="45"/>
        <end position="281"/>
    </location>
</feature>
<gene>
    <name evidence="3" type="ORF">PCANC_05704</name>
    <name evidence="2" type="ORF">PCASD_09065</name>
</gene>
<protein>
    <recommendedName>
        <fullName evidence="1">Reverse transcriptase Ty1/copia-type domain-containing protein</fullName>
    </recommendedName>
</protein>
<evidence type="ECO:0000313" key="2">
    <source>
        <dbReference type="EMBL" id="PLW37620.1"/>
    </source>
</evidence>
<dbReference type="SUPFAM" id="SSF56672">
    <property type="entry name" value="DNA/RNA polymerases"/>
    <property type="match status" value="1"/>
</dbReference>
<proteinExistence type="predicted"/>
<dbReference type="EMBL" id="PGCJ01000040">
    <property type="protein sequence ID" value="PLW54825.1"/>
    <property type="molecule type" value="Genomic_DNA"/>
</dbReference>
<dbReference type="PANTHER" id="PTHR11439">
    <property type="entry name" value="GAG-POL-RELATED RETROTRANSPOSON"/>
    <property type="match status" value="1"/>
</dbReference>
<comment type="caution">
    <text evidence="2">The sequence shown here is derived from an EMBL/GenBank/DDBJ whole genome shotgun (WGS) entry which is preliminary data.</text>
</comment>
<dbReference type="EMBL" id="PGCI01000140">
    <property type="protein sequence ID" value="PLW37620.1"/>
    <property type="molecule type" value="Genomic_DNA"/>
</dbReference>
<dbReference type="Proteomes" id="UP000235392">
    <property type="component" value="Unassembled WGS sequence"/>
</dbReference>
<dbReference type="Pfam" id="PF07727">
    <property type="entry name" value="RVT_2"/>
    <property type="match status" value="1"/>
</dbReference>
<organism evidence="2 5">
    <name type="scientific">Puccinia coronata f. sp. avenae</name>
    <dbReference type="NCBI Taxonomy" id="200324"/>
    <lineage>
        <taxon>Eukaryota</taxon>
        <taxon>Fungi</taxon>
        <taxon>Dikarya</taxon>
        <taxon>Basidiomycota</taxon>
        <taxon>Pucciniomycotina</taxon>
        <taxon>Pucciniomycetes</taxon>
        <taxon>Pucciniales</taxon>
        <taxon>Pucciniaceae</taxon>
        <taxon>Puccinia</taxon>
    </lineage>
</organism>
<dbReference type="OrthoDB" id="2506336at2759"/>
<dbReference type="AlphaFoldDB" id="A0A2N5UIP2"/>
<evidence type="ECO:0000313" key="3">
    <source>
        <dbReference type="EMBL" id="PLW54825.1"/>
    </source>
</evidence>
<name>A0A2N5UIP2_9BASI</name>
<sequence>MAMAIQPSTAPSIPRTYRSAMASPEALDWTLAIQLELLAMDRLGVWSIVPIPAVCHLLGTIWVFCKKYAANGNLVKFKARLCAQGSAQQEGIDFTETYAPTSCLAALRTALTVGINASMDIHQMDVRNAFLNGKLDEEIYLRCPSGLKAPPGTCLKLHKSIYGLKQAPRVWYNKLSAFFDSINFVSSPADPCLFISRPPGWEFLVHVYVDDMAIISHDVARFKKLVNDFFLMDNLGPADSLLGMKIKRHKDFLTLSQEQYVSELLTKYNLQSSQTVSTPMVPNTCTAGINRSNTAARAVLEQPCSTGVRTDTVRPKREPTGRTDLSDRSRLVLCNRSQELIGQACPTRRQCCLDLASDEEMAAFNNLNVSYRTKDYAIRIGGGDKVFRIYTDADWANCSETCRSYSGYLVTWGDSIIAWKAKKQATVSTLTTEAEYCALYDRVHEAIWLQSLMQSITGASIYPIDIFTNNQAALALSRNPLANQRTKHIDVKFHFI</sequence>
<evidence type="ECO:0000259" key="1">
    <source>
        <dbReference type="Pfam" id="PF07727"/>
    </source>
</evidence>